<dbReference type="HOGENOM" id="CLU_2688262_0_0_1"/>
<protein>
    <submittedName>
        <fullName evidence="2">Predicted protein</fullName>
    </submittedName>
</protein>
<dbReference type="VEuPathDB" id="FungiDB:LEMA_uP099970.1"/>
<evidence type="ECO:0000313" key="2">
    <source>
        <dbReference type="EMBL" id="CBX96866.1"/>
    </source>
</evidence>
<feature type="compositionally biased region" description="Basic and acidic residues" evidence="1">
    <location>
        <begin position="45"/>
        <end position="54"/>
    </location>
</feature>
<organism evidence="3">
    <name type="scientific">Leptosphaeria maculans (strain JN3 / isolate v23.1.3 / race Av1-4-5-6-7-8)</name>
    <name type="common">Blackleg fungus</name>
    <name type="synonym">Phoma lingam</name>
    <dbReference type="NCBI Taxonomy" id="985895"/>
    <lineage>
        <taxon>Eukaryota</taxon>
        <taxon>Fungi</taxon>
        <taxon>Dikarya</taxon>
        <taxon>Ascomycota</taxon>
        <taxon>Pezizomycotina</taxon>
        <taxon>Dothideomycetes</taxon>
        <taxon>Pleosporomycetidae</taxon>
        <taxon>Pleosporales</taxon>
        <taxon>Pleosporineae</taxon>
        <taxon>Leptosphaeriaceae</taxon>
        <taxon>Plenodomus</taxon>
        <taxon>Plenodomus lingam/Leptosphaeria maculans species complex</taxon>
    </lineage>
</organism>
<keyword evidence="3" id="KW-1185">Reference proteome</keyword>
<accession>E5A006</accession>
<dbReference type="AlphaFoldDB" id="E5A006"/>
<gene>
    <name evidence="2" type="ORF">LEMA_uP099970.1</name>
</gene>
<dbReference type="Proteomes" id="UP000002668">
    <property type="component" value="Genome"/>
</dbReference>
<feature type="compositionally biased region" description="Polar residues" evidence="1">
    <location>
        <begin position="57"/>
        <end position="74"/>
    </location>
</feature>
<sequence>MADFANLDQQMDGFRASDAAREEFIRDTVAKYKQLMHEHQDLKNDFQAEQDNRRRFQTQNREYQHQTPMPLSWH</sequence>
<name>E5A006_LEPMJ</name>
<feature type="region of interest" description="Disordered" evidence="1">
    <location>
        <begin position="45"/>
        <end position="74"/>
    </location>
</feature>
<evidence type="ECO:0000256" key="1">
    <source>
        <dbReference type="SAM" id="MobiDB-lite"/>
    </source>
</evidence>
<evidence type="ECO:0000313" key="3">
    <source>
        <dbReference type="Proteomes" id="UP000002668"/>
    </source>
</evidence>
<reference evidence="3" key="1">
    <citation type="journal article" date="2011" name="Nat. Commun.">
        <title>Effector diversification within compartments of the Leptosphaeria maculans genome affected by Repeat-Induced Point mutations.</title>
        <authorList>
            <person name="Rouxel T."/>
            <person name="Grandaubert J."/>
            <person name="Hane J.K."/>
            <person name="Hoede C."/>
            <person name="van de Wouw A.P."/>
            <person name="Couloux A."/>
            <person name="Dominguez V."/>
            <person name="Anthouard V."/>
            <person name="Bally P."/>
            <person name="Bourras S."/>
            <person name="Cozijnsen A.J."/>
            <person name="Ciuffetti L.M."/>
            <person name="Degrave A."/>
            <person name="Dilmaghani A."/>
            <person name="Duret L."/>
            <person name="Fudal I."/>
            <person name="Goodwin S.B."/>
            <person name="Gout L."/>
            <person name="Glaser N."/>
            <person name="Linglin J."/>
            <person name="Kema G.H.J."/>
            <person name="Lapalu N."/>
            <person name="Lawrence C.B."/>
            <person name="May K."/>
            <person name="Meyer M."/>
            <person name="Ollivier B."/>
            <person name="Poulain J."/>
            <person name="Schoch C.L."/>
            <person name="Simon A."/>
            <person name="Spatafora J.W."/>
            <person name="Stachowiak A."/>
            <person name="Turgeon B.G."/>
            <person name="Tyler B.M."/>
            <person name="Vincent D."/>
            <person name="Weissenbach J."/>
            <person name="Amselem J."/>
            <person name="Quesneville H."/>
            <person name="Oliver R.P."/>
            <person name="Wincker P."/>
            <person name="Balesdent M.-H."/>
            <person name="Howlett B.J."/>
        </authorList>
    </citation>
    <scope>NUCLEOTIDE SEQUENCE [LARGE SCALE GENOMIC DNA]</scope>
    <source>
        <strain evidence="3">JN3 / isolate v23.1.3 / race Av1-4-5-6-7-8</strain>
    </source>
</reference>
<proteinExistence type="predicted"/>
<dbReference type="InParanoid" id="E5A006"/>
<dbReference type="EMBL" id="FP929130">
    <property type="protein sequence ID" value="CBX96866.1"/>
    <property type="molecule type" value="Genomic_DNA"/>
</dbReference>